<reference evidence="6" key="3">
    <citation type="submission" date="2015-04" db="UniProtKB">
        <authorList>
            <consortium name="EnsemblPlants"/>
        </authorList>
    </citation>
    <scope>IDENTIFICATION</scope>
    <source>
        <strain evidence="6">cv. Jemalong A17</strain>
    </source>
</reference>
<evidence type="ECO:0000256" key="1">
    <source>
        <dbReference type="ARBA" id="ARBA00008645"/>
    </source>
</evidence>
<evidence type="ECO:0000313" key="7">
    <source>
        <dbReference type="Proteomes" id="UP000002051"/>
    </source>
</evidence>
<evidence type="ECO:0000313" key="4">
    <source>
        <dbReference type="EMBL" id="KEH33533.1"/>
    </source>
</evidence>
<reference evidence="4 7" key="1">
    <citation type="journal article" date="2011" name="Nature">
        <title>The Medicago genome provides insight into the evolution of rhizobial symbioses.</title>
        <authorList>
            <person name="Young N.D."/>
            <person name="Debelle F."/>
            <person name="Oldroyd G.E."/>
            <person name="Geurts R."/>
            <person name="Cannon S.B."/>
            <person name="Udvardi M.K."/>
            <person name="Benedito V.A."/>
            <person name="Mayer K.F."/>
            <person name="Gouzy J."/>
            <person name="Schoof H."/>
            <person name="Van de Peer Y."/>
            <person name="Proost S."/>
            <person name="Cook D.R."/>
            <person name="Meyers B.C."/>
            <person name="Spannagl M."/>
            <person name="Cheung F."/>
            <person name="De Mita S."/>
            <person name="Krishnakumar V."/>
            <person name="Gundlach H."/>
            <person name="Zhou S."/>
            <person name="Mudge J."/>
            <person name="Bharti A.K."/>
            <person name="Murray J.D."/>
            <person name="Naoumkina M.A."/>
            <person name="Rosen B."/>
            <person name="Silverstein K.A."/>
            <person name="Tang H."/>
            <person name="Rombauts S."/>
            <person name="Zhao P.X."/>
            <person name="Zhou P."/>
            <person name="Barbe V."/>
            <person name="Bardou P."/>
            <person name="Bechner M."/>
            <person name="Bellec A."/>
            <person name="Berger A."/>
            <person name="Berges H."/>
            <person name="Bidwell S."/>
            <person name="Bisseling T."/>
            <person name="Choisne N."/>
            <person name="Couloux A."/>
            <person name="Denny R."/>
            <person name="Deshpande S."/>
            <person name="Dai X."/>
            <person name="Doyle J.J."/>
            <person name="Dudez A.M."/>
            <person name="Farmer A.D."/>
            <person name="Fouteau S."/>
            <person name="Franken C."/>
            <person name="Gibelin C."/>
            <person name="Gish J."/>
            <person name="Goldstein S."/>
            <person name="Gonzalez A.J."/>
            <person name="Green P.J."/>
            <person name="Hallab A."/>
            <person name="Hartog M."/>
            <person name="Hua A."/>
            <person name="Humphray S.J."/>
            <person name="Jeong D.H."/>
            <person name="Jing Y."/>
            <person name="Jocker A."/>
            <person name="Kenton S.M."/>
            <person name="Kim D.J."/>
            <person name="Klee K."/>
            <person name="Lai H."/>
            <person name="Lang C."/>
            <person name="Lin S."/>
            <person name="Macmil S.L."/>
            <person name="Magdelenat G."/>
            <person name="Matthews L."/>
            <person name="McCorrison J."/>
            <person name="Monaghan E.L."/>
            <person name="Mun J.H."/>
            <person name="Najar F.Z."/>
            <person name="Nicholson C."/>
            <person name="Noirot C."/>
            <person name="O'Bleness M."/>
            <person name="Paule C.R."/>
            <person name="Poulain J."/>
            <person name="Prion F."/>
            <person name="Qin B."/>
            <person name="Qu C."/>
            <person name="Retzel E.F."/>
            <person name="Riddle C."/>
            <person name="Sallet E."/>
            <person name="Samain S."/>
            <person name="Samson N."/>
            <person name="Sanders I."/>
            <person name="Saurat O."/>
            <person name="Scarpelli C."/>
            <person name="Schiex T."/>
            <person name="Segurens B."/>
            <person name="Severin A.J."/>
            <person name="Sherrier D.J."/>
            <person name="Shi R."/>
            <person name="Sims S."/>
            <person name="Singer S.R."/>
            <person name="Sinharoy S."/>
            <person name="Sterck L."/>
            <person name="Viollet A."/>
            <person name="Wang B.B."/>
            <person name="Wang K."/>
            <person name="Wang M."/>
            <person name="Wang X."/>
            <person name="Warfsmann J."/>
            <person name="Weissenbach J."/>
            <person name="White D.D."/>
            <person name="White J.D."/>
            <person name="Wiley G.B."/>
            <person name="Wincker P."/>
            <person name="Xing Y."/>
            <person name="Yang L."/>
            <person name="Yao Z."/>
            <person name="Ying F."/>
            <person name="Zhai J."/>
            <person name="Zhou L."/>
            <person name="Zuber A."/>
            <person name="Denarie J."/>
            <person name="Dixon R.A."/>
            <person name="May G.D."/>
            <person name="Schwartz D.C."/>
            <person name="Rogers J."/>
            <person name="Quetier F."/>
            <person name="Town C.D."/>
            <person name="Roe B.A."/>
        </authorList>
    </citation>
    <scope>NUCLEOTIDE SEQUENCE [LARGE SCALE GENOMIC DNA]</scope>
    <source>
        <strain evidence="4">A17</strain>
        <strain evidence="6 7">cv. Jemalong A17</strain>
    </source>
</reference>
<dbReference type="InterPro" id="IPR000073">
    <property type="entry name" value="AB_hydrolase_1"/>
</dbReference>
<dbReference type="STRING" id="3880.A0A072UWT8"/>
<evidence type="ECO:0000256" key="2">
    <source>
        <dbReference type="ARBA" id="ARBA00022801"/>
    </source>
</evidence>
<evidence type="ECO:0000259" key="3">
    <source>
        <dbReference type="Pfam" id="PF00561"/>
    </source>
</evidence>
<dbReference type="EnsemblPlants" id="KEH33533">
    <property type="protein sequence ID" value="KEH33533"/>
    <property type="gene ID" value="MTR_3g045440"/>
</dbReference>
<dbReference type="HOGENOM" id="CLU_020336_30_0_1"/>
<dbReference type="OrthoDB" id="408373at2759"/>
<proteinExistence type="inferred from homology"/>
<reference evidence="5" key="5">
    <citation type="journal article" date="2018" name="Nat. Plants">
        <title>Whole-genome landscape of Medicago truncatula symbiotic genes.</title>
        <authorList>
            <person name="Pecrix Y."/>
            <person name="Gamas P."/>
            <person name="Carrere S."/>
        </authorList>
    </citation>
    <scope>NUCLEOTIDE SEQUENCE</scope>
    <source>
        <tissue evidence="5">Leaves</tissue>
    </source>
</reference>
<dbReference type="Gene3D" id="3.40.50.1820">
    <property type="entry name" value="alpha/beta hydrolase"/>
    <property type="match status" value="1"/>
</dbReference>
<dbReference type="FunFam" id="3.40.50.1820:FF:000042">
    <property type="entry name" value="probable strigolactone esterase DAD2"/>
    <property type="match status" value="1"/>
</dbReference>
<accession>A0A072UWT8</accession>
<comment type="similarity">
    <text evidence="1">Belongs to the AB hydrolase superfamily.</text>
</comment>
<dbReference type="GO" id="GO:0016787">
    <property type="term" value="F:hydrolase activity"/>
    <property type="evidence" value="ECO:0007669"/>
    <property type="project" value="UniProtKB-KW"/>
</dbReference>
<keyword evidence="2 5" id="KW-0378">Hydrolase</keyword>
<dbReference type="EMBL" id="PSQE01000003">
    <property type="protein sequence ID" value="RHN66668.1"/>
    <property type="molecule type" value="Genomic_DNA"/>
</dbReference>
<reference evidence="8" key="4">
    <citation type="journal article" date="2018" name="Nat. Plants">
        <title>Whole-genome landscape of Medicago truncatula symbiotic genes.</title>
        <authorList>
            <person name="Pecrix Y."/>
            <person name="Staton S.E."/>
            <person name="Sallet E."/>
            <person name="Lelandais-Briere C."/>
            <person name="Moreau S."/>
            <person name="Carrere S."/>
            <person name="Blein T."/>
            <person name="Jardinaud M.F."/>
            <person name="Latrasse D."/>
            <person name="Zouine M."/>
            <person name="Zahm M."/>
            <person name="Kreplak J."/>
            <person name="Mayjonade B."/>
            <person name="Satge C."/>
            <person name="Perez M."/>
            <person name="Cauet S."/>
            <person name="Marande W."/>
            <person name="Chantry-Darmon C."/>
            <person name="Lopez-Roques C."/>
            <person name="Bouchez O."/>
            <person name="Berard A."/>
            <person name="Debelle F."/>
            <person name="Munos S."/>
            <person name="Bendahmane A."/>
            <person name="Berges H."/>
            <person name="Niebel A."/>
            <person name="Buitink J."/>
            <person name="Frugier F."/>
            <person name="Benhamed M."/>
            <person name="Crespi M."/>
            <person name="Gouzy J."/>
            <person name="Gamas P."/>
        </authorList>
    </citation>
    <scope>NUCLEOTIDE SEQUENCE [LARGE SCALE GENOMIC DNA]</scope>
    <source>
        <strain evidence="8">cv. Jemalong A17</strain>
    </source>
</reference>
<dbReference type="PANTHER" id="PTHR43039">
    <property type="entry name" value="ESTERASE-RELATED"/>
    <property type="match status" value="1"/>
</dbReference>
<dbReference type="Proteomes" id="UP000002051">
    <property type="component" value="Chromosome 3"/>
</dbReference>
<name>A0A072UWT8_MEDTR</name>
<dbReference type="SUPFAM" id="SSF53474">
    <property type="entry name" value="alpha/beta-Hydrolases"/>
    <property type="match status" value="1"/>
</dbReference>
<evidence type="ECO:0000313" key="8">
    <source>
        <dbReference type="Proteomes" id="UP000265566"/>
    </source>
</evidence>
<protein>
    <submittedName>
        <fullName evidence="5">Putative alpha/Beta hydrolase</fullName>
    </submittedName>
    <submittedName>
        <fullName evidence="4">Sigma factor sigb regulation rsbq-like protein</fullName>
    </submittedName>
</protein>
<dbReference type="AlphaFoldDB" id="A0A072UWT8"/>
<gene>
    <name evidence="6" type="primary">25488893</name>
    <name evidence="4" type="ordered locus">MTR_3g045440</name>
    <name evidence="5" type="ORF">MtrunA17_Chr3g0093821</name>
</gene>
<dbReference type="KEGG" id="mtr:25488893"/>
<dbReference type="Proteomes" id="UP000265566">
    <property type="component" value="Chromosome 3"/>
</dbReference>
<evidence type="ECO:0000313" key="6">
    <source>
        <dbReference type="EnsemblPlants" id="KEH33533"/>
    </source>
</evidence>
<dbReference type="EMBL" id="CM001219">
    <property type="protein sequence ID" value="KEH33533.1"/>
    <property type="molecule type" value="Genomic_DNA"/>
</dbReference>
<dbReference type="Gramene" id="rna14709">
    <property type="protein sequence ID" value="RHN66668.1"/>
    <property type="gene ID" value="gene14709"/>
</dbReference>
<sequence length="269" mass="29778">MVTPKKSLSTSLNARTIGSGPETIVLCHGFGTDQSTWNKIVPLLAENYSLVLFDWPFSGAITDKSLYNHAKYNSYEPYADELITLMDELDLKCITFVGHSMAAMIGCIASIKKPELFKRIVLLCASPRYINTDDYEGGFERSDIENLISTIESQYESWVSAYGPIAVDPNDADSVDKFQKCLKRMGGEVAITLAKTVFFSDYRDMVEKVVIPCTIIQSSNDVAVPISIGHYLDENIKGVSTLEFIDMTGHCPQLTAHLRLVEVLKGIVG</sequence>
<reference evidence="4 7" key="2">
    <citation type="journal article" date="2014" name="BMC Genomics">
        <title>An improved genome release (version Mt4.0) for the model legume Medicago truncatula.</title>
        <authorList>
            <person name="Tang H."/>
            <person name="Krishnakumar V."/>
            <person name="Bidwell S."/>
            <person name="Rosen B."/>
            <person name="Chan A."/>
            <person name="Zhou S."/>
            <person name="Gentzbittel L."/>
            <person name="Childs K.L."/>
            <person name="Yandell M."/>
            <person name="Gundlach H."/>
            <person name="Mayer K.F."/>
            <person name="Schwartz D.C."/>
            <person name="Town C.D."/>
        </authorList>
    </citation>
    <scope>GENOME REANNOTATION</scope>
    <source>
        <strain evidence="4">A17</strain>
        <strain evidence="6 7">cv. Jemalong A17</strain>
    </source>
</reference>
<dbReference type="Pfam" id="PF00561">
    <property type="entry name" value="Abhydrolase_1"/>
    <property type="match status" value="1"/>
</dbReference>
<dbReference type="InterPro" id="IPR029058">
    <property type="entry name" value="AB_hydrolase_fold"/>
</dbReference>
<keyword evidence="7" id="KW-1185">Reference proteome</keyword>
<organism evidence="4 7">
    <name type="scientific">Medicago truncatula</name>
    <name type="common">Barrel medic</name>
    <name type="synonym">Medicago tribuloides</name>
    <dbReference type="NCBI Taxonomy" id="3880"/>
    <lineage>
        <taxon>Eukaryota</taxon>
        <taxon>Viridiplantae</taxon>
        <taxon>Streptophyta</taxon>
        <taxon>Embryophyta</taxon>
        <taxon>Tracheophyta</taxon>
        <taxon>Spermatophyta</taxon>
        <taxon>Magnoliopsida</taxon>
        <taxon>eudicotyledons</taxon>
        <taxon>Gunneridae</taxon>
        <taxon>Pentapetalae</taxon>
        <taxon>rosids</taxon>
        <taxon>fabids</taxon>
        <taxon>Fabales</taxon>
        <taxon>Fabaceae</taxon>
        <taxon>Papilionoideae</taxon>
        <taxon>50 kb inversion clade</taxon>
        <taxon>NPAAA clade</taxon>
        <taxon>Hologalegina</taxon>
        <taxon>IRL clade</taxon>
        <taxon>Trifolieae</taxon>
        <taxon>Medicago</taxon>
    </lineage>
</organism>
<evidence type="ECO:0000313" key="5">
    <source>
        <dbReference type="EMBL" id="RHN66668.1"/>
    </source>
</evidence>
<feature type="domain" description="AB hydrolase-1" evidence="3">
    <location>
        <begin position="23"/>
        <end position="126"/>
    </location>
</feature>